<comment type="caution">
    <text evidence="1">The sequence shown here is derived from an EMBL/GenBank/DDBJ whole genome shotgun (WGS) entry which is preliminary data.</text>
</comment>
<gene>
    <name evidence="1" type="ORF">G2W53_044701</name>
</gene>
<dbReference type="Proteomes" id="UP000634136">
    <property type="component" value="Unassembled WGS sequence"/>
</dbReference>
<accession>A0A834SND1</accession>
<sequence>MKVGYFIFGSGSATSRLACLLLPLEDDERDLCVSSSLLDAFDPFNSAISSAISILSLRNSSQIAFMNNFGSVLKSPLFVSSPLIFNLKFGLQLFKISYEAIQGLLHRFGSCSCHRASNSLQWIF</sequence>
<reference evidence="1" key="1">
    <citation type="submission" date="2020-09" db="EMBL/GenBank/DDBJ databases">
        <title>Genome-Enabled Discovery of Anthraquinone Biosynthesis in Senna tora.</title>
        <authorList>
            <person name="Kang S.-H."/>
            <person name="Pandey R.P."/>
            <person name="Lee C.-M."/>
            <person name="Sim J.-S."/>
            <person name="Jeong J.-T."/>
            <person name="Choi B.-S."/>
            <person name="Jung M."/>
            <person name="Ginzburg D."/>
            <person name="Zhao K."/>
            <person name="Won S.Y."/>
            <person name="Oh T.-J."/>
            <person name="Yu Y."/>
            <person name="Kim N.-H."/>
            <person name="Lee O.R."/>
            <person name="Lee T.-H."/>
            <person name="Bashyal P."/>
            <person name="Kim T.-S."/>
            <person name="Lee W.-H."/>
            <person name="Kawkins C."/>
            <person name="Kim C.-K."/>
            <person name="Kim J.S."/>
            <person name="Ahn B.O."/>
            <person name="Rhee S.Y."/>
            <person name="Sohng J.K."/>
        </authorList>
    </citation>
    <scope>NUCLEOTIDE SEQUENCE</scope>
    <source>
        <tissue evidence="1">Leaf</tissue>
    </source>
</reference>
<dbReference type="AlphaFoldDB" id="A0A834SND1"/>
<evidence type="ECO:0000313" key="1">
    <source>
        <dbReference type="EMBL" id="KAF7800819.1"/>
    </source>
</evidence>
<keyword evidence="2" id="KW-1185">Reference proteome</keyword>
<organism evidence="1 2">
    <name type="scientific">Senna tora</name>
    <dbReference type="NCBI Taxonomy" id="362788"/>
    <lineage>
        <taxon>Eukaryota</taxon>
        <taxon>Viridiplantae</taxon>
        <taxon>Streptophyta</taxon>
        <taxon>Embryophyta</taxon>
        <taxon>Tracheophyta</taxon>
        <taxon>Spermatophyta</taxon>
        <taxon>Magnoliopsida</taxon>
        <taxon>eudicotyledons</taxon>
        <taxon>Gunneridae</taxon>
        <taxon>Pentapetalae</taxon>
        <taxon>rosids</taxon>
        <taxon>fabids</taxon>
        <taxon>Fabales</taxon>
        <taxon>Fabaceae</taxon>
        <taxon>Caesalpinioideae</taxon>
        <taxon>Cassia clade</taxon>
        <taxon>Senna</taxon>
    </lineage>
</organism>
<dbReference type="EMBL" id="JAAIUW010000154">
    <property type="protein sequence ID" value="KAF7800819.1"/>
    <property type="molecule type" value="Genomic_DNA"/>
</dbReference>
<proteinExistence type="predicted"/>
<name>A0A834SND1_9FABA</name>
<protein>
    <submittedName>
        <fullName evidence="1">Uncharacterized protein</fullName>
    </submittedName>
</protein>
<evidence type="ECO:0000313" key="2">
    <source>
        <dbReference type="Proteomes" id="UP000634136"/>
    </source>
</evidence>